<protein>
    <recommendedName>
        <fullName evidence="3">Squalene cyclase C-terminal domain-containing protein</fullName>
    </recommendedName>
</protein>
<feature type="compositionally biased region" description="Polar residues" evidence="1">
    <location>
        <begin position="71"/>
        <end position="87"/>
    </location>
</feature>
<feature type="non-terminal residue" evidence="2">
    <location>
        <position position="1"/>
    </location>
</feature>
<dbReference type="AlphaFoldDB" id="X1CIW4"/>
<comment type="caution">
    <text evidence="2">The sequence shown here is derived from an EMBL/GenBank/DDBJ whole genome shotgun (WGS) entry which is preliminary data.</text>
</comment>
<proteinExistence type="predicted"/>
<organism evidence="2">
    <name type="scientific">marine sediment metagenome</name>
    <dbReference type="NCBI Taxonomy" id="412755"/>
    <lineage>
        <taxon>unclassified sequences</taxon>
        <taxon>metagenomes</taxon>
        <taxon>ecological metagenomes</taxon>
    </lineage>
</organism>
<gene>
    <name evidence="2" type="ORF">S01H4_57492</name>
</gene>
<evidence type="ECO:0000313" key="2">
    <source>
        <dbReference type="EMBL" id="GAH07617.1"/>
    </source>
</evidence>
<feature type="region of interest" description="Disordered" evidence="1">
    <location>
        <begin position="64"/>
        <end position="87"/>
    </location>
</feature>
<dbReference type="SUPFAM" id="SSF48239">
    <property type="entry name" value="Terpenoid cyclases/Protein prenyltransferases"/>
    <property type="match status" value="1"/>
</dbReference>
<name>X1CIW4_9ZZZZ</name>
<sequence length="116" mass="12457">HESAKALNQLLDRQNTDGGWSWADGEPSGPLATGQALYALAEAGVDLDAFDSAIDHGRRFLAQTQREDGSWETSSTKTANKGKSTDVSDFYGSAWAVIGLCRILPEKSPITVTRSD</sequence>
<evidence type="ECO:0008006" key="3">
    <source>
        <dbReference type="Google" id="ProtNLM"/>
    </source>
</evidence>
<dbReference type="EMBL" id="BART01033461">
    <property type="protein sequence ID" value="GAH07617.1"/>
    <property type="molecule type" value="Genomic_DNA"/>
</dbReference>
<evidence type="ECO:0000256" key="1">
    <source>
        <dbReference type="SAM" id="MobiDB-lite"/>
    </source>
</evidence>
<accession>X1CIW4</accession>
<reference evidence="2" key="1">
    <citation type="journal article" date="2014" name="Front. Microbiol.">
        <title>High frequency of phylogenetically diverse reductive dehalogenase-homologous genes in deep subseafloor sedimentary metagenomes.</title>
        <authorList>
            <person name="Kawai M."/>
            <person name="Futagami T."/>
            <person name="Toyoda A."/>
            <person name="Takaki Y."/>
            <person name="Nishi S."/>
            <person name="Hori S."/>
            <person name="Arai W."/>
            <person name="Tsubouchi T."/>
            <person name="Morono Y."/>
            <person name="Uchiyama I."/>
            <person name="Ito T."/>
            <person name="Fujiyama A."/>
            <person name="Inagaki F."/>
            <person name="Takami H."/>
        </authorList>
    </citation>
    <scope>NUCLEOTIDE SEQUENCE</scope>
    <source>
        <strain evidence="2">Expedition CK06-06</strain>
    </source>
</reference>
<dbReference type="Gene3D" id="1.50.10.20">
    <property type="match status" value="1"/>
</dbReference>
<dbReference type="InterPro" id="IPR008930">
    <property type="entry name" value="Terpenoid_cyclase/PrenylTrfase"/>
</dbReference>